<dbReference type="RefSeq" id="WP_379717834.1">
    <property type="nucleotide sequence ID" value="NZ_JBHSMS010000016.1"/>
</dbReference>
<gene>
    <name evidence="2" type="ORF">ACFPOU_04985</name>
</gene>
<name>A0ABW0PEY8_9BURK</name>
<dbReference type="Proteomes" id="UP001596031">
    <property type="component" value="Unassembled WGS sequence"/>
</dbReference>
<evidence type="ECO:0000256" key="1">
    <source>
        <dbReference type="SAM" id="SignalP"/>
    </source>
</evidence>
<feature type="chain" id="PRO_5045574533" evidence="1">
    <location>
        <begin position="20"/>
        <end position="159"/>
    </location>
</feature>
<keyword evidence="1" id="KW-0732">Signal</keyword>
<accession>A0ABW0PEY8</accession>
<evidence type="ECO:0000313" key="3">
    <source>
        <dbReference type="Proteomes" id="UP001596031"/>
    </source>
</evidence>
<proteinExistence type="predicted"/>
<organism evidence="2 3">
    <name type="scientific">Massilia jejuensis</name>
    <dbReference type="NCBI Taxonomy" id="648894"/>
    <lineage>
        <taxon>Bacteria</taxon>
        <taxon>Pseudomonadati</taxon>
        <taxon>Pseudomonadota</taxon>
        <taxon>Betaproteobacteria</taxon>
        <taxon>Burkholderiales</taxon>
        <taxon>Oxalobacteraceae</taxon>
        <taxon>Telluria group</taxon>
        <taxon>Massilia</taxon>
    </lineage>
</organism>
<feature type="signal peptide" evidence="1">
    <location>
        <begin position="1"/>
        <end position="19"/>
    </location>
</feature>
<keyword evidence="3" id="KW-1185">Reference proteome</keyword>
<reference evidence="3" key="1">
    <citation type="journal article" date="2019" name="Int. J. Syst. Evol. Microbiol.">
        <title>The Global Catalogue of Microorganisms (GCM) 10K type strain sequencing project: providing services to taxonomists for standard genome sequencing and annotation.</title>
        <authorList>
            <consortium name="The Broad Institute Genomics Platform"/>
            <consortium name="The Broad Institute Genome Sequencing Center for Infectious Disease"/>
            <person name="Wu L."/>
            <person name="Ma J."/>
        </authorList>
    </citation>
    <scope>NUCLEOTIDE SEQUENCE [LARGE SCALE GENOMIC DNA]</scope>
    <source>
        <strain evidence="3">CCUG 38813</strain>
    </source>
</reference>
<comment type="caution">
    <text evidence="2">The sequence shown here is derived from an EMBL/GenBank/DDBJ whole genome shotgun (WGS) entry which is preliminary data.</text>
</comment>
<sequence length="159" mass="17332">MKLLPTLFLIGLLMCPVQAARRVGEAQVRTGKGNLPCFTIGDREESRGASPDFQSVTVTAGERILWRMAMPRERTFALSASMCIPYGGRVPALPQTPAAALASGIIYAVQLDTRSGKSATEPVRYVTRFCLARRSNGAMRVRQIDPNEGQGRDLYGCRA</sequence>
<dbReference type="EMBL" id="JBHSMS010000016">
    <property type="protein sequence ID" value="MFC5510484.1"/>
    <property type="molecule type" value="Genomic_DNA"/>
</dbReference>
<protein>
    <submittedName>
        <fullName evidence="2">Uncharacterized protein</fullName>
    </submittedName>
</protein>
<evidence type="ECO:0000313" key="2">
    <source>
        <dbReference type="EMBL" id="MFC5510484.1"/>
    </source>
</evidence>